<evidence type="ECO:0000313" key="2">
    <source>
        <dbReference type="EMBL" id="RKP54777.1"/>
    </source>
</evidence>
<accession>A0A494Y2T4</accession>
<dbReference type="InterPro" id="IPR007296">
    <property type="entry name" value="DUF403"/>
</dbReference>
<dbReference type="Pfam" id="PF04168">
    <property type="entry name" value="Alpha-E"/>
    <property type="match status" value="2"/>
</dbReference>
<organism evidence="2 3">
    <name type="scientific">Pararobbsia silviterrae</name>
    <dbReference type="NCBI Taxonomy" id="1792498"/>
    <lineage>
        <taxon>Bacteria</taxon>
        <taxon>Pseudomonadati</taxon>
        <taxon>Pseudomonadota</taxon>
        <taxon>Betaproteobacteria</taxon>
        <taxon>Burkholderiales</taxon>
        <taxon>Burkholderiaceae</taxon>
        <taxon>Pararobbsia</taxon>
    </lineage>
</organism>
<keyword evidence="3" id="KW-1185">Reference proteome</keyword>
<feature type="domain" description="DUF403" evidence="1">
    <location>
        <begin position="243"/>
        <end position="363"/>
    </location>
</feature>
<name>A0A494Y2T4_9BURK</name>
<dbReference type="PANTHER" id="PTHR34595">
    <property type="entry name" value="BLR5612 PROTEIN"/>
    <property type="match status" value="1"/>
</dbReference>
<dbReference type="RefSeq" id="WP_121087468.1">
    <property type="nucleotide sequence ID" value="NZ_RBZU01000005.1"/>
</dbReference>
<protein>
    <submittedName>
        <fullName evidence="2">Alpha-E domain-containing protein</fullName>
    </submittedName>
</protein>
<sequence length="368" mass="41455">MLSRTADHLFWMARYMERAENTARMLDINLKTLLLPQSAKHEERAQRAVLRISELEPAFDARYADKGGPTRENVLDFLAAAPDNPSSIYACLQAARENARAVRGVLTTEAWETINFTWLEYVERLANGELSSDANSLFEWVKFRSHLSRGVTLGTALQDDAFVFTQLGTVLERADNTARILDVRFLDAENAEAQMQAQASQHAAQVLAQVQAQTQAQFDTQAGDVQVQTQVGHERRDVARDVQREGQLEDFYYWTSVLSSVSALEIYRKVYRDVVTPERVVELLMLNPNMPRSLLASLDAVCSNLALLRTEASNACERSAGKLRAELLYADIDQILESGLHAYLTQFLARVYELGNAISRTFLMLPVY</sequence>
<dbReference type="AlphaFoldDB" id="A0A494Y2T4"/>
<comment type="caution">
    <text evidence="2">The sequence shown here is derived from an EMBL/GenBank/DDBJ whole genome shotgun (WGS) entry which is preliminary data.</text>
</comment>
<feature type="domain" description="DUF403" evidence="1">
    <location>
        <begin position="1"/>
        <end position="199"/>
    </location>
</feature>
<evidence type="ECO:0000313" key="3">
    <source>
        <dbReference type="Proteomes" id="UP000270342"/>
    </source>
</evidence>
<proteinExistence type="predicted"/>
<dbReference type="OrthoDB" id="9803532at2"/>
<dbReference type="InterPro" id="IPR051680">
    <property type="entry name" value="ATP-dep_Glu-Cys_Ligase-2"/>
</dbReference>
<evidence type="ECO:0000259" key="1">
    <source>
        <dbReference type="Pfam" id="PF04168"/>
    </source>
</evidence>
<reference evidence="2 3" key="1">
    <citation type="submission" date="2018-10" db="EMBL/GenBank/DDBJ databases">
        <title>Robbsia sp. DHC34, isolated from soil.</title>
        <authorList>
            <person name="Gao Z.-H."/>
            <person name="Qiu L.-H."/>
        </authorList>
    </citation>
    <scope>NUCLEOTIDE SEQUENCE [LARGE SCALE GENOMIC DNA]</scope>
    <source>
        <strain evidence="2 3">DHC34</strain>
    </source>
</reference>
<dbReference type="PANTHER" id="PTHR34595:SF7">
    <property type="entry name" value="SLL1039 PROTEIN"/>
    <property type="match status" value="1"/>
</dbReference>
<dbReference type="Proteomes" id="UP000270342">
    <property type="component" value="Unassembled WGS sequence"/>
</dbReference>
<dbReference type="EMBL" id="RBZU01000005">
    <property type="protein sequence ID" value="RKP54777.1"/>
    <property type="molecule type" value="Genomic_DNA"/>
</dbReference>
<gene>
    <name evidence="2" type="ORF">D7S86_14165</name>
</gene>